<accession>A0A5P6P548</accession>
<sequence>MPGQKRGARLGRQVPGIHVLRAGRKIVDGRDKPGHDGFLCPLAHHLCISVPVPVLVKSSSSTACCILPSMMTTPSTPCSSA</sequence>
<organism evidence="1 2">
    <name type="scientific">Bradyrhizobium betae</name>
    <dbReference type="NCBI Taxonomy" id="244734"/>
    <lineage>
        <taxon>Bacteria</taxon>
        <taxon>Pseudomonadati</taxon>
        <taxon>Pseudomonadota</taxon>
        <taxon>Alphaproteobacteria</taxon>
        <taxon>Hyphomicrobiales</taxon>
        <taxon>Nitrobacteraceae</taxon>
        <taxon>Bradyrhizobium</taxon>
    </lineage>
</organism>
<evidence type="ECO:0000313" key="1">
    <source>
        <dbReference type="EMBL" id="QFI73134.1"/>
    </source>
</evidence>
<dbReference type="EMBL" id="CP044543">
    <property type="protein sequence ID" value="QFI73134.1"/>
    <property type="molecule type" value="Genomic_DNA"/>
</dbReference>
<reference evidence="2" key="1">
    <citation type="submission" date="2019-10" db="EMBL/GenBank/DDBJ databases">
        <title>Complete Genome Sequence of Bradyrhizobium betae type strain PL7HG1T.</title>
        <authorList>
            <person name="Bromfield E.S.P."/>
            <person name="Cloutier S."/>
        </authorList>
    </citation>
    <scope>NUCLEOTIDE SEQUENCE [LARGE SCALE GENOMIC DNA]</scope>
    <source>
        <strain evidence="2">PL7HG1</strain>
    </source>
</reference>
<name>A0A5P6P548_9BRAD</name>
<dbReference type="Proteomes" id="UP000325641">
    <property type="component" value="Chromosome"/>
</dbReference>
<dbReference type="KEGG" id="bbet:F8237_12440"/>
<dbReference type="AlphaFoldDB" id="A0A5P6P548"/>
<gene>
    <name evidence="1" type="ORF">F8237_12440</name>
</gene>
<protein>
    <submittedName>
        <fullName evidence="1">Uncharacterized protein</fullName>
    </submittedName>
</protein>
<evidence type="ECO:0000313" key="2">
    <source>
        <dbReference type="Proteomes" id="UP000325641"/>
    </source>
</evidence>
<proteinExistence type="predicted"/>